<dbReference type="AlphaFoldDB" id="A0A3M6A891"/>
<reference evidence="1 2" key="1">
    <citation type="submission" date="2018-08" db="EMBL/GenBank/DDBJ databases">
        <title>Recombination of ecologically and evolutionarily significant loci maintains genetic cohesion in the Pseudomonas syringae species complex.</title>
        <authorList>
            <person name="Dillon M."/>
            <person name="Thakur S."/>
            <person name="Almeida R.N.D."/>
            <person name="Weir B.S."/>
            <person name="Guttman D.S."/>
        </authorList>
    </citation>
    <scope>NUCLEOTIDE SEQUENCE [LARGE SCALE GENOMIC DNA]</scope>
    <source>
        <strain evidence="1 2">ICMP 11897</strain>
    </source>
</reference>
<evidence type="ECO:0000313" key="2">
    <source>
        <dbReference type="Proteomes" id="UP000272703"/>
    </source>
</evidence>
<name>A0A3M6A891_PSESS</name>
<evidence type="ECO:0000313" key="1">
    <source>
        <dbReference type="EMBL" id="RMV15048.1"/>
    </source>
</evidence>
<gene>
    <name evidence="1" type="ORF">ALP16_05379</name>
</gene>
<protein>
    <submittedName>
        <fullName evidence="1">Enolase-phosphatase E1</fullName>
    </submittedName>
</protein>
<dbReference type="EMBL" id="RBUN01000367">
    <property type="protein sequence ID" value="RMV15048.1"/>
    <property type="molecule type" value="Genomic_DNA"/>
</dbReference>
<dbReference type="SUPFAM" id="SSF56784">
    <property type="entry name" value="HAD-like"/>
    <property type="match status" value="1"/>
</dbReference>
<comment type="caution">
    <text evidence="1">The sequence shown here is derived from an EMBL/GenBank/DDBJ whole genome shotgun (WGS) entry which is preliminary data.</text>
</comment>
<dbReference type="PANTHER" id="PTHR20371:SF1">
    <property type="entry name" value="ENOLASE-PHOSPHATASE E1"/>
    <property type="match status" value="1"/>
</dbReference>
<sequence>MSLPSACSTIRKAGWRILPVKTLLAVFHGWKTDRSPILMPIKAILTDIEGTTSAVSFVFDVLFPFAKKHLPGFVRQNAGQPAVASQLQAVRTEAGEPDADVERVIAILLEWIAEDRKATPLKALQGMVWEQGYNAG</sequence>
<dbReference type="InterPro" id="IPR036412">
    <property type="entry name" value="HAD-like_sf"/>
</dbReference>
<organism evidence="1 2">
    <name type="scientific">Pseudomonas savastanoi</name>
    <name type="common">Pseudomonas syringae pv. savastanoi</name>
    <dbReference type="NCBI Taxonomy" id="29438"/>
    <lineage>
        <taxon>Bacteria</taxon>
        <taxon>Pseudomonadati</taxon>
        <taxon>Pseudomonadota</taxon>
        <taxon>Gammaproteobacteria</taxon>
        <taxon>Pseudomonadales</taxon>
        <taxon>Pseudomonadaceae</taxon>
        <taxon>Pseudomonas</taxon>
    </lineage>
</organism>
<proteinExistence type="predicted"/>
<dbReference type="GO" id="GO:0019509">
    <property type="term" value="P:L-methionine salvage from methylthioadenosine"/>
    <property type="evidence" value="ECO:0007669"/>
    <property type="project" value="TreeGrafter"/>
</dbReference>
<dbReference type="GO" id="GO:0043874">
    <property type="term" value="F:acireductone synthase activity"/>
    <property type="evidence" value="ECO:0007669"/>
    <property type="project" value="TreeGrafter"/>
</dbReference>
<dbReference type="Proteomes" id="UP000272703">
    <property type="component" value="Unassembled WGS sequence"/>
</dbReference>
<dbReference type="Gene3D" id="1.10.720.60">
    <property type="match status" value="1"/>
</dbReference>
<feature type="non-terminal residue" evidence="1">
    <location>
        <position position="136"/>
    </location>
</feature>
<dbReference type="PANTHER" id="PTHR20371">
    <property type="entry name" value="ENOLASE-PHOSPHATASE E1"/>
    <property type="match status" value="1"/>
</dbReference>
<accession>A0A3M6A891</accession>